<keyword evidence="2" id="KW-1185">Reference proteome</keyword>
<name>A0A5S9IHY9_UABAM</name>
<protein>
    <submittedName>
        <fullName evidence="1">Uncharacterized protein</fullName>
    </submittedName>
</protein>
<gene>
    <name evidence="1" type="ORF">UABAM_00259</name>
</gene>
<accession>A0A5S9IHY9</accession>
<evidence type="ECO:0000313" key="2">
    <source>
        <dbReference type="Proteomes" id="UP000326354"/>
    </source>
</evidence>
<dbReference type="OrthoDB" id="5518630at2"/>
<reference evidence="1 2" key="1">
    <citation type="submission" date="2019-08" db="EMBL/GenBank/DDBJ databases">
        <title>Complete genome sequence of Candidatus Uab amorphum.</title>
        <authorList>
            <person name="Shiratori T."/>
            <person name="Suzuki S."/>
            <person name="Kakizawa Y."/>
            <person name="Ishida K."/>
        </authorList>
    </citation>
    <scope>NUCLEOTIDE SEQUENCE [LARGE SCALE GENOMIC DNA]</scope>
    <source>
        <strain evidence="1 2">SRT547</strain>
    </source>
</reference>
<sequence length="148" mass="15484">MPSADFIIRTGDFIQISMNPPESYPTLAAPIPLVGSGTTVNAVAMAICLEGDETPQLLLAPQPYQSPTFYTTPGMGTVTIKLGSSNKTAKTKNGKAILIKGQPFNAEFNVTVPATYVNEASGVTTTDPVSKKTGTVQFITTNATVKAS</sequence>
<proteinExistence type="predicted"/>
<dbReference type="AlphaFoldDB" id="A0A5S9IHY9"/>
<dbReference type="Pfam" id="PF19267">
    <property type="entry name" value="CIS_spike_tip"/>
    <property type="match status" value="1"/>
</dbReference>
<dbReference type="RefSeq" id="WP_151966177.1">
    <property type="nucleotide sequence ID" value="NZ_AP019860.1"/>
</dbReference>
<dbReference type="KEGG" id="uam:UABAM_00259"/>
<dbReference type="InterPro" id="IPR045362">
    <property type="entry name" value="CIS_spike_tip"/>
</dbReference>
<dbReference type="Proteomes" id="UP000326354">
    <property type="component" value="Chromosome"/>
</dbReference>
<dbReference type="EMBL" id="AP019860">
    <property type="protein sequence ID" value="BBM81917.1"/>
    <property type="molecule type" value="Genomic_DNA"/>
</dbReference>
<evidence type="ECO:0000313" key="1">
    <source>
        <dbReference type="EMBL" id="BBM81917.1"/>
    </source>
</evidence>
<organism evidence="1 2">
    <name type="scientific">Uabimicrobium amorphum</name>
    <dbReference type="NCBI Taxonomy" id="2596890"/>
    <lineage>
        <taxon>Bacteria</taxon>
        <taxon>Pseudomonadati</taxon>
        <taxon>Planctomycetota</taxon>
        <taxon>Candidatus Uabimicrobiia</taxon>
        <taxon>Candidatus Uabimicrobiales</taxon>
        <taxon>Candidatus Uabimicrobiaceae</taxon>
        <taxon>Candidatus Uabimicrobium</taxon>
    </lineage>
</organism>